<feature type="repeat" description="PPR" evidence="3">
    <location>
        <begin position="177"/>
        <end position="211"/>
    </location>
</feature>
<dbReference type="OrthoDB" id="185373at2759"/>
<comment type="similarity">
    <text evidence="1">Belongs to the PPR family. P subfamily.</text>
</comment>
<gene>
    <name evidence="4" type="ORF">IFM89_012022</name>
</gene>
<evidence type="ECO:0000256" key="2">
    <source>
        <dbReference type="ARBA" id="ARBA00022737"/>
    </source>
</evidence>
<protein>
    <recommendedName>
        <fullName evidence="6">Pentatricopeptide repeat-containing protein</fullName>
    </recommendedName>
</protein>
<dbReference type="Gene3D" id="1.25.40.10">
    <property type="entry name" value="Tetratricopeptide repeat domain"/>
    <property type="match status" value="4"/>
</dbReference>
<dbReference type="Pfam" id="PF12854">
    <property type="entry name" value="PPR_1"/>
    <property type="match status" value="1"/>
</dbReference>
<sequence length="574" mass="64573">MAFFSSSLTSSPYAYPQNPKYSQTNLFHKPSAFLFSASLQQQHHHISSDNISTSPFSALSSIPTFQMPPNFTSKDLLTALRNQKDPHSTLQLFTWASKQVNFEPRYFLYEEVIQQLGKIGSFDEMKSVLNDMKVSGCEIIRQGTFLIFVESYAKFSLFDEAISVLEMMRNEYGVEVDTFTYNYLLNVLVDGNKLKLVEFVHCKMTSEGVKPDVSTFNILIKALCRAHQIRPAIIMMEEMGNYDLVPDEKTYTTLMQGMVEEGNMEGALRIKDRMVESGCELSTVSVNVLINGFCKEGGMEEALNFVQEMSLEGFRPDKFTFNTLVNGLCNSGHAKHGLDILDVMLQEGFDPDIFTYNTLISGLCKSGEIEDAVEVLNLMVARDCFPNTVTYNTLISTMFTYGTLISGLCKAGRVEIAGKLLRTVKMKGMAVAPQSYNPIIQALFKRQRTEEAMRLFREMMKNAEAPDAVTYKIVFRGLCCGGGPIKEAIDFMVEMTEKGYLPEFSSFSMLAEGLCALSMEDTLVKLVVQVMKKANFSASEVSMVMGFLKIRKFQDALATFDCLLSSRKPRKLYR</sequence>
<comment type="caution">
    <text evidence="4">The sequence shown here is derived from an EMBL/GenBank/DDBJ whole genome shotgun (WGS) entry which is preliminary data.</text>
</comment>
<feature type="repeat" description="PPR" evidence="3">
    <location>
        <begin position="282"/>
        <end position="316"/>
    </location>
</feature>
<feature type="repeat" description="PPR" evidence="3">
    <location>
        <begin position="397"/>
        <end position="431"/>
    </location>
</feature>
<dbReference type="AlphaFoldDB" id="A0A835IVJ6"/>
<reference evidence="4 5" key="1">
    <citation type="submission" date="2020-10" db="EMBL/GenBank/DDBJ databases">
        <title>The Coptis chinensis genome and diversification of protoberbering-type alkaloids.</title>
        <authorList>
            <person name="Wang B."/>
            <person name="Shu S."/>
            <person name="Song C."/>
            <person name="Liu Y."/>
        </authorList>
    </citation>
    <scope>NUCLEOTIDE SEQUENCE [LARGE SCALE GENOMIC DNA]</scope>
    <source>
        <strain evidence="4">HL-2020</strain>
        <tissue evidence="4">Leaf</tissue>
    </source>
</reference>
<dbReference type="NCBIfam" id="TIGR00756">
    <property type="entry name" value="PPR"/>
    <property type="match status" value="8"/>
</dbReference>
<dbReference type="EMBL" id="JADFTS010000001">
    <property type="protein sequence ID" value="KAF9624600.1"/>
    <property type="molecule type" value="Genomic_DNA"/>
</dbReference>
<feature type="repeat" description="PPR" evidence="3">
    <location>
        <begin position="247"/>
        <end position="281"/>
    </location>
</feature>
<feature type="repeat" description="PPR" evidence="3">
    <location>
        <begin position="467"/>
        <end position="502"/>
    </location>
</feature>
<dbReference type="Pfam" id="PF01535">
    <property type="entry name" value="PPR"/>
    <property type="match status" value="2"/>
</dbReference>
<dbReference type="InterPro" id="IPR050667">
    <property type="entry name" value="PPR-containing_protein"/>
</dbReference>
<feature type="repeat" description="PPR" evidence="3">
    <location>
        <begin position="352"/>
        <end position="386"/>
    </location>
</feature>
<name>A0A835IVJ6_9MAGN</name>
<dbReference type="PROSITE" id="PS51375">
    <property type="entry name" value="PPR"/>
    <property type="match status" value="9"/>
</dbReference>
<organism evidence="4 5">
    <name type="scientific">Coptis chinensis</name>
    <dbReference type="NCBI Taxonomy" id="261450"/>
    <lineage>
        <taxon>Eukaryota</taxon>
        <taxon>Viridiplantae</taxon>
        <taxon>Streptophyta</taxon>
        <taxon>Embryophyta</taxon>
        <taxon>Tracheophyta</taxon>
        <taxon>Spermatophyta</taxon>
        <taxon>Magnoliopsida</taxon>
        <taxon>Ranunculales</taxon>
        <taxon>Ranunculaceae</taxon>
        <taxon>Coptidoideae</taxon>
        <taxon>Coptis</taxon>
    </lineage>
</organism>
<keyword evidence="2" id="KW-0677">Repeat</keyword>
<evidence type="ECO:0008006" key="6">
    <source>
        <dbReference type="Google" id="ProtNLM"/>
    </source>
</evidence>
<dbReference type="Proteomes" id="UP000631114">
    <property type="component" value="Unassembled WGS sequence"/>
</dbReference>
<keyword evidence="5" id="KW-1185">Reference proteome</keyword>
<evidence type="ECO:0000313" key="5">
    <source>
        <dbReference type="Proteomes" id="UP000631114"/>
    </source>
</evidence>
<dbReference type="PANTHER" id="PTHR47939">
    <property type="entry name" value="MEMBRANE-ASSOCIATED SALT-INDUCIBLE PROTEIN-LIKE"/>
    <property type="match status" value="1"/>
</dbReference>
<dbReference type="FunFam" id="1.25.40.10:FF:002101">
    <property type="entry name" value="Pentatricopeptide repeat-containing protein At3g53700, chloroplastic"/>
    <property type="match status" value="1"/>
</dbReference>
<feature type="repeat" description="PPR" evidence="3">
    <location>
        <begin position="432"/>
        <end position="466"/>
    </location>
</feature>
<dbReference type="InterPro" id="IPR002885">
    <property type="entry name" value="PPR_rpt"/>
</dbReference>
<evidence type="ECO:0000313" key="4">
    <source>
        <dbReference type="EMBL" id="KAF9624600.1"/>
    </source>
</evidence>
<evidence type="ECO:0000256" key="1">
    <source>
        <dbReference type="ARBA" id="ARBA00007626"/>
    </source>
</evidence>
<dbReference type="InterPro" id="IPR011990">
    <property type="entry name" value="TPR-like_helical_dom_sf"/>
</dbReference>
<feature type="repeat" description="PPR" evidence="3">
    <location>
        <begin position="212"/>
        <end position="246"/>
    </location>
</feature>
<dbReference type="Pfam" id="PF13041">
    <property type="entry name" value="PPR_2"/>
    <property type="match status" value="4"/>
</dbReference>
<feature type="repeat" description="PPR" evidence="3">
    <location>
        <begin position="317"/>
        <end position="351"/>
    </location>
</feature>
<dbReference type="PANTHER" id="PTHR47939:SF13">
    <property type="entry name" value="OS03G0201400 PROTEIN"/>
    <property type="match status" value="1"/>
</dbReference>
<evidence type="ECO:0000256" key="3">
    <source>
        <dbReference type="PROSITE-ProRule" id="PRU00708"/>
    </source>
</evidence>
<proteinExistence type="inferred from homology"/>
<accession>A0A835IVJ6</accession>